<dbReference type="GeneID" id="92374021"/>
<evidence type="ECO:0000313" key="1">
    <source>
        <dbReference type="EMBL" id="SCU64349.1"/>
    </source>
</evidence>
<reference evidence="1" key="1">
    <citation type="submission" date="2016-09" db="EMBL/GenBank/DDBJ databases">
        <authorList>
            <person name="Hebert L."/>
            <person name="Moumen B."/>
        </authorList>
    </citation>
    <scope>NUCLEOTIDE SEQUENCE [LARGE SCALE GENOMIC DNA]</scope>
    <source>
        <strain evidence="1">OVI</strain>
    </source>
</reference>
<dbReference type="RefSeq" id="XP_067076129.1">
    <property type="nucleotide sequence ID" value="XM_067220028.1"/>
</dbReference>
<accession>A0A1G4HYH1</accession>
<dbReference type="EMBL" id="CZPT02000044">
    <property type="protein sequence ID" value="SCU64349.1"/>
    <property type="molecule type" value="Genomic_DNA"/>
</dbReference>
<dbReference type="AlphaFoldDB" id="A0A1G4HYH1"/>
<dbReference type="VEuPathDB" id="TriTrypDB:TEOVI_000008100"/>
<name>A0A1G4HYH1_TRYEQ</name>
<organism evidence="1 2">
    <name type="scientific">Trypanosoma equiperdum</name>
    <dbReference type="NCBI Taxonomy" id="5694"/>
    <lineage>
        <taxon>Eukaryota</taxon>
        <taxon>Discoba</taxon>
        <taxon>Euglenozoa</taxon>
        <taxon>Kinetoplastea</taxon>
        <taxon>Metakinetoplastina</taxon>
        <taxon>Trypanosomatida</taxon>
        <taxon>Trypanosomatidae</taxon>
        <taxon>Trypanosoma</taxon>
    </lineage>
</organism>
<proteinExistence type="predicted"/>
<comment type="caution">
    <text evidence="1">The sequence shown here is derived from an EMBL/GenBank/DDBJ whole genome shotgun (WGS) entry which is preliminary data.</text>
</comment>
<dbReference type="Proteomes" id="UP000195570">
    <property type="component" value="Unassembled WGS sequence"/>
</dbReference>
<protein>
    <submittedName>
        <fullName evidence="1">Uncharacterized protein</fullName>
    </submittedName>
</protein>
<evidence type="ECO:0000313" key="2">
    <source>
        <dbReference type="Proteomes" id="UP000195570"/>
    </source>
</evidence>
<keyword evidence="2" id="KW-1185">Reference proteome</keyword>
<sequence length="415" mass="46259">MNFVPLYRSILKGIHTAKRHPYHLQDIRFILSYPLVKPVYYATKPNSELKQLEPLQGIDTPLLVRTCLEDLRRAFMSVPSKDMSVAQQFVYMRELGWLKCRLENIASESTDAILKEARVVASEVTDDDFLDDQIIVRQGRPNNKELQCVQTGNNGSEMGDCGYGVASAGAIGLRYEMFILQNVAPLPLVKEFLSSFSQNTEAAAAAATSNQKLQEFARRYVPRTVVCQNEDLTLTITVNAFDAALTRKSTEENNPFARVHRYFMIRFDLSPSDPLVLGVDVVNSYFLRLDAGSAELVEDIGYLHAADVWKLSQELRVKGSGSSTDSDDIKDNGCVDGSVSSKEHAAEGNVNCMDHNEHEHNPTSHFELSFINPSDGPTIMKGQLYYTLRTKSSASASKMNVGVISFGHILLFNDE</sequence>
<gene>
    <name evidence="1" type="ORF">TEOVI_000008100</name>
</gene>